<organism evidence="1 2">
    <name type="scientific">Rhamnusium bicolor</name>
    <dbReference type="NCBI Taxonomy" id="1586634"/>
    <lineage>
        <taxon>Eukaryota</taxon>
        <taxon>Metazoa</taxon>
        <taxon>Ecdysozoa</taxon>
        <taxon>Arthropoda</taxon>
        <taxon>Hexapoda</taxon>
        <taxon>Insecta</taxon>
        <taxon>Pterygota</taxon>
        <taxon>Neoptera</taxon>
        <taxon>Endopterygota</taxon>
        <taxon>Coleoptera</taxon>
        <taxon>Polyphaga</taxon>
        <taxon>Cucujiformia</taxon>
        <taxon>Chrysomeloidea</taxon>
        <taxon>Cerambycidae</taxon>
        <taxon>Lepturinae</taxon>
        <taxon>Rhagiini</taxon>
        <taxon>Rhamnusium</taxon>
    </lineage>
</organism>
<dbReference type="EMBL" id="JANEYF010004417">
    <property type="protein sequence ID" value="KAJ8931280.1"/>
    <property type="molecule type" value="Genomic_DNA"/>
</dbReference>
<name>A0AAV8WYT0_9CUCU</name>
<sequence length="72" mass="8156">MVVVLDSLLEKNESGKIPGTIAKHLLLSNADKYTGHCLQRSSATLLMDTRINIVKATWRIEEDVGCRRIFER</sequence>
<comment type="caution">
    <text evidence="1">The sequence shown here is derived from an EMBL/GenBank/DDBJ whole genome shotgun (WGS) entry which is preliminary data.</text>
</comment>
<keyword evidence="2" id="KW-1185">Reference proteome</keyword>
<evidence type="ECO:0000313" key="1">
    <source>
        <dbReference type="EMBL" id="KAJ8931280.1"/>
    </source>
</evidence>
<gene>
    <name evidence="1" type="ORF">NQ314_015828</name>
</gene>
<reference evidence="1" key="1">
    <citation type="journal article" date="2023" name="Insect Mol. Biol.">
        <title>Genome sequencing provides insights into the evolution of gene families encoding plant cell wall-degrading enzymes in longhorned beetles.</title>
        <authorList>
            <person name="Shin N.R."/>
            <person name="Okamura Y."/>
            <person name="Kirsch R."/>
            <person name="Pauchet Y."/>
        </authorList>
    </citation>
    <scope>NUCLEOTIDE SEQUENCE</scope>
    <source>
        <strain evidence="1">RBIC_L_NR</strain>
    </source>
</reference>
<protein>
    <submittedName>
        <fullName evidence="1">Uncharacterized protein</fullName>
    </submittedName>
</protein>
<accession>A0AAV8WYT0</accession>
<dbReference type="Proteomes" id="UP001162156">
    <property type="component" value="Unassembled WGS sequence"/>
</dbReference>
<dbReference type="AlphaFoldDB" id="A0AAV8WYT0"/>
<evidence type="ECO:0000313" key="2">
    <source>
        <dbReference type="Proteomes" id="UP001162156"/>
    </source>
</evidence>
<proteinExistence type="predicted"/>